<dbReference type="SUPFAM" id="SSF48371">
    <property type="entry name" value="ARM repeat"/>
    <property type="match status" value="1"/>
</dbReference>
<dbReference type="InParanoid" id="A0A0D1E589"/>
<dbReference type="InterPro" id="IPR052107">
    <property type="entry name" value="HEAT6"/>
</dbReference>
<dbReference type="EMBL" id="CM003142">
    <property type="protein sequence ID" value="KIS70851.1"/>
    <property type="molecule type" value="Genomic_DNA"/>
</dbReference>
<feature type="domain" description="DUF4042" evidence="2">
    <location>
        <begin position="281"/>
        <end position="413"/>
    </location>
</feature>
<keyword evidence="4" id="KW-1185">Reference proteome</keyword>
<dbReference type="PANTHER" id="PTHR13366">
    <property type="entry name" value="MALARIA ANTIGEN-RELATED"/>
    <property type="match status" value="1"/>
</dbReference>
<evidence type="ECO:0000313" key="4">
    <source>
        <dbReference type="Proteomes" id="UP000000561"/>
    </source>
</evidence>
<dbReference type="GeneID" id="23567274"/>
<dbReference type="PANTHER" id="PTHR13366:SF0">
    <property type="entry name" value="HEAT REPEAT-CONTAINING PROTEIN 6"/>
    <property type="match status" value="1"/>
</dbReference>
<dbReference type="eggNOG" id="ENOG502T02Z">
    <property type="taxonomic scope" value="Eukaryota"/>
</dbReference>
<dbReference type="RefSeq" id="XP_011388041.1">
    <property type="nucleotide sequence ID" value="XM_011389739.1"/>
</dbReference>
<dbReference type="InterPro" id="IPR025283">
    <property type="entry name" value="DUF4042"/>
</dbReference>
<dbReference type="Proteomes" id="UP000000561">
    <property type="component" value="Chromosome 3"/>
</dbReference>
<name>A0A0D1E589_MYCMD</name>
<dbReference type="OrthoDB" id="2553858at2759"/>
<protein>
    <recommendedName>
        <fullName evidence="2">DUF4042 domain-containing protein</fullName>
    </recommendedName>
</protein>
<gene>
    <name evidence="3" type="ORF">UMAG_11383</name>
</gene>
<sequence>MQQEQLDALLAKLRESHLSTDNRRTALDSLRNALDSLLPQPLLYIINTAIQEGPNDVRRIAFQTLSSRLETDLFENATVESSQRAVNELIQHTEAFLRSTVKVQPNLESITVATCTPIDVSKLSISALRAIAAALKTLHVLIRVASRRAKIANSTSQVSRAPHLISFFDVIWPCLSVGVKPIRPIAGAIPRSSSGLQNGAFSWNGQPNRTRNFTSGSDATPSERTSSLGLRSGDSSAGETDRRSDKSESEKSDFSTTSSATASSRSRKDGSRQHESTCKLIRQNSLYCLTELNQLESRALISRWSDLLPDQPAPVEASSKQLSALPRFSASSTSAAPFSLCTLITQDASTSVRVAAMAALESILTQGTLQLCMAQERAHRALSFTSLSSQLAGWIVSIRSYLVIALQRAATAPRASARMEGVAEVVGYPSSLTAALLQLTRTFVMSTAKAKLVTANAVVLTPAVVPFASHSDPQVQSIAKKLITTMTTPAPDTSTREGRTRKGMDAISLRAQQAGSPPSVAASDGSRLDLSSLVDQGAVTTIEACDRVLSGFEAVDDPVRQLSVWTLFVKSLVEAPTRLLSPDTSARVFAAWHRLCARSDLTQDQKCALVSSVPDLHAALLRHSALDVSISTLILQYVERCCTVSDECVRAAAIRVLGLLVLPADHAVDHGSQHHEAIYKTLDDMLWGRGDATRKIALHDSSTLVRQRASWAFSNLVEAQYRSDEHLDEREWIAHARYCLDASKDIEGVAVSAYRASGMLLALLQAEQSAKRVCCLLGRSLLEELCRVLGATSKPPKSRWNAASALERALGSDVVLASLVDDGLLDQVVDRLCSVLDAKVFKVRLSAANALVSLCKVRAPDASAEVERVLGAQRLARIHRIAQARLAELNEPTRSKESMLYLDELKCLLAELVAWNRTATCS</sequence>
<accession>A0A0D1E589</accession>
<evidence type="ECO:0000313" key="3">
    <source>
        <dbReference type="EMBL" id="KIS70851.1"/>
    </source>
</evidence>
<feature type="compositionally biased region" description="Basic and acidic residues" evidence="1">
    <location>
        <begin position="266"/>
        <end position="276"/>
    </location>
</feature>
<reference evidence="3 4" key="1">
    <citation type="journal article" date="2006" name="Nature">
        <title>Insights from the genome of the biotrophic fungal plant pathogen Ustilago maydis.</title>
        <authorList>
            <person name="Kamper J."/>
            <person name="Kahmann R."/>
            <person name="Bolker M."/>
            <person name="Ma L.J."/>
            <person name="Brefort T."/>
            <person name="Saville B.J."/>
            <person name="Banuett F."/>
            <person name="Kronstad J.W."/>
            <person name="Gold S.E."/>
            <person name="Muller O."/>
            <person name="Perlin M.H."/>
            <person name="Wosten H.A."/>
            <person name="de Vries R."/>
            <person name="Ruiz-Herrera J."/>
            <person name="Reynaga-Pena C.G."/>
            <person name="Snetselaar K."/>
            <person name="McCann M."/>
            <person name="Perez-Martin J."/>
            <person name="Feldbrugge M."/>
            <person name="Basse C.W."/>
            <person name="Steinberg G."/>
            <person name="Ibeas J.I."/>
            <person name="Holloman W."/>
            <person name="Guzman P."/>
            <person name="Farman M."/>
            <person name="Stajich J.E."/>
            <person name="Sentandreu R."/>
            <person name="Gonzalez-Prieto J.M."/>
            <person name="Kennell J.C."/>
            <person name="Molina L."/>
            <person name="Schirawski J."/>
            <person name="Mendoza-Mendoza A."/>
            <person name="Greilinger D."/>
            <person name="Munch K."/>
            <person name="Rossel N."/>
            <person name="Scherer M."/>
            <person name="Vranes M."/>
            <person name="Ladendorf O."/>
            <person name="Vincon V."/>
            <person name="Fuchs U."/>
            <person name="Sandrock B."/>
            <person name="Meng S."/>
            <person name="Ho E.C."/>
            <person name="Cahill M.J."/>
            <person name="Boyce K.J."/>
            <person name="Klose J."/>
            <person name="Klosterman S.J."/>
            <person name="Deelstra H.J."/>
            <person name="Ortiz-Castellanos L."/>
            <person name="Li W."/>
            <person name="Sanchez-Alonso P."/>
            <person name="Schreier P.H."/>
            <person name="Hauser-Hahn I."/>
            <person name="Vaupel M."/>
            <person name="Koopmann E."/>
            <person name="Friedrich G."/>
            <person name="Voss H."/>
            <person name="Schluter T."/>
            <person name="Margolis J."/>
            <person name="Platt D."/>
            <person name="Swimmer C."/>
            <person name="Gnirke A."/>
            <person name="Chen F."/>
            <person name="Vysotskaia V."/>
            <person name="Mannhaupt G."/>
            <person name="Guldener U."/>
            <person name="Munsterkotter M."/>
            <person name="Haase D."/>
            <person name="Oesterheld M."/>
            <person name="Mewes H.W."/>
            <person name="Mauceli E.W."/>
            <person name="DeCaprio D."/>
            <person name="Wade C.M."/>
            <person name="Butler J."/>
            <person name="Young S."/>
            <person name="Jaffe D.B."/>
            <person name="Calvo S."/>
            <person name="Nusbaum C."/>
            <person name="Galagan J."/>
            <person name="Birren B.W."/>
        </authorList>
    </citation>
    <scope>NUCLEOTIDE SEQUENCE [LARGE SCALE GENOMIC DNA]</scope>
    <source>
        <strain evidence="4">DSM 14603 / FGSC 9021 / UM521</strain>
    </source>
</reference>
<evidence type="ECO:0000259" key="2">
    <source>
        <dbReference type="Pfam" id="PF13251"/>
    </source>
</evidence>
<evidence type="ECO:0000256" key="1">
    <source>
        <dbReference type="SAM" id="MobiDB-lite"/>
    </source>
</evidence>
<feature type="compositionally biased region" description="Low complexity" evidence="1">
    <location>
        <begin position="254"/>
        <end position="264"/>
    </location>
</feature>
<proteinExistence type="predicted"/>
<dbReference type="AlphaFoldDB" id="A0A0D1E589"/>
<organism evidence="3 4">
    <name type="scientific">Mycosarcoma maydis</name>
    <name type="common">Corn smut fungus</name>
    <name type="synonym">Ustilago maydis</name>
    <dbReference type="NCBI Taxonomy" id="5270"/>
    <lineage>
        <taxon>Eukaryota</taxon>
        <taxon>Fungi</taxon>
        <taxon>Dikarya</taxon>
        <taxon>Basidiomycota</taxon>
        <taxon>Ustilaginomycotina</taxon>
        <taxon>Ustilaginomycetes</taxon>
        <taxon>Ustilaginales</taxon>
        <taxon>Ustilaginaceae</taxon>
        <taxon>Mycosarcoma</taxon>
    </lineage>
</organism>
<feature type="region of interest" description="Disordered" evidence="1">
    <location>
        <begin position="196"/>
        <end position="276"/>
    </location>
</feature>
<dbReference type="InterPro" id="IPR016024">
    <property type="entry name" value="ARM-type_fold"/>
</dbReference>
<dbReference type="VEuPathDB" id="FungiDB:UMAG_11383"/>
<feature type="compositionally biased region" description="Basic and acidic residues" evidence="1">
    <location>
        <begin position="239"/>
        <end position="253"/>
    </location>
</feature>
<dbReference type="Pfam" id="PF13251">
    <property type="entry name" value="DUF4042"/>
    <property type="match status" value="1"/>
</dbReference>
<feature type="compositionally biased region" description="Polar residues" evidence="1">
    <location>
        <begin position="196"/>
        <end position="238"/>
    </location>
</feature>
<dbReference type="KEGG" id="uma:UMAG_11383"/>